<accession>A0A848AWG9</accession>
<evidence type="ECO:0000256" key="2">
    <source>
        <dbReference type="ARBA" id="ARBA00023125"/>
    </source>
</evidence>
<dbReference type="Pfam" id="PF13377">
    <property type="entry name" value="Peripla_BP_3"/>
    <property type="match status" value="1"/>
</dbReference>
<evidence type="ECO:0000259" key="4">
    <source>
        <dbReference type="Pfam" id="PF13377"/>
    </source>
</evidence>
<name>A0A848AWG9_9BACT</name>
<feature type="domain" description="Transcriptional regulator LacI/GalR-like sensor" evidence="4">
    <location>
        <begin position="185"/>
        <end position="347"/>
    </location>
</feature>
<dbReference type="GO" id="GO:0000976">
    <property type="term" value="F:transcription cis-regulatory region binding"/>
    <property type="evidence" value="ECO:0007669"/>
    <property type="project" value="TreeGrafter"/>
</dbReference>
<evidence type="ECO:0000313" key="6">
    <source>
        <dbReference type="Proteomes" id="UP000576225"/>
    </source>
</evidence>
<dbReference type="InterPro" id="IPR036388">
    <property type="entry name" value="WH-like_DNA-bd_sf"/>
</dbReference>
<dbReference type="PANTHER" id="PTHR30146:SF109">
    <property type="entry name" value="HTH-TYPE TRANSCRIPTIONAL REGULATOR GALS"/>
    <property type="match status" value="1"/>
</dbReference>
<dbReference type="CDD" id="cd06267">
    <property type="entry name" value="PBP1_LacI_sugar_binding-like"/>
    <property type="match status" value="1"/>
</dbReference>
<dbReference type="SUPFAM" id="SSF53822">
    <property type="entry name" value="Periplasmic binding protein-like I"/>
    <property type="match status" value="1"/>
</dbReference>
<evidence type="ECO:0000313" key="5">
    <source>
        <dbReference type="EMBL" id="NMD85076.1"/>
    </source>
</evidence>
<dbReference type="PANTHER" id="PTHR30146">
    <property type="entry name" value="LACI-RELATED TRANSCRIPTIONAL REPRESSOR"/>
    <property type="match status" value="1"/>
</dbReference>
<organism evidence="5 6">
    <name type="scientific">Victivallis vadensis</name>
    <dbReference type="NCBI Taxonomy" id="172901"/>
    <lineage>
        <taxon>Bacteria</taxon>
        <taxon>Pseudomonadati</taxon>
        <taxon>Lentisphaerota</taxon>
        <taxon>Lentisphaeria</taxon>
        <taxon>Victivallales</taxon>
        <taxon>Victivallaceae</taxon>
        <taxon>Victivallis</taxon>
    </lineage>
</organism>
<comment type="caution">
    <text evidence="5">The sequence shown here is derived from an EMBL/GenBank/DDBJ whole genome shotgun (WGS) entry which is preliminary data.</text>
</comment>
<dbReference type="InterPro" id="IPR028082">
    <property type="entry name" value="Peripla_BP_I"/>
</dbReference>
<dbReference type="Gene3D" id="1.10.10.10">
    <property type="entry name" value="Winged helix-like DNA-binding domain superfamily/Winged helix DNA-binding domain"/>
    <property type="match status" value="1"/>
</dbReference>
<dbReference type="Proteomes" id="UP000576225">
    <property type="component" value="Unassembled WGS sequence"/>
</dbReference>
<evidence type="ECO:0000256" key="3">
    <source>
        <dbReference type="ARBA" id="ARBA00023163"/>
    </source>
</evidence>
<dbReference type="SUPFAM" id="SSF46785">
    <property type="entry name" value="Winged helix' DNA-binding domain"/>
    <property type="match status" value="1"/>
</dbReference>
<evidence type="ECO:0000256" key="1">
    <source>
        <dbReference type="ARBA" id="ARBA00023015"/>
    </source>
</evidence>
<keyword evidence="1" id="KW-0805">Transcription regulation</keyword>
<keyword evidence="2" id="KW-0238">DNA-binding</keyword>
<dbReference type="Gene3D" id="3.40.50.2300">
    <property type="match status" value="2"/>
</dbReference>
<dbReference type="RefSeq" id="WP_168961179.1">
    <property type="nucleotide sequence ID" value="NZ_JABAEW010000001.1"/>
</dbReference>
<gene>
    <name evidence="5" type="ORF">HF882_00610</name>
</gene>
<dbReference type="EMBL" id="JABAEW010000001">
    <property type="protein sequence ID" value="NMD85076.1"/>
    <property type="molecule type" value="Genomic_DNA"/>
</dbReference>
<protein>
    <submittedName>
        <fullName evidence="5">Substrate-binding domain-containing protein</fullName>
    </submittedName>
</protein>
<proteinExistence type="predicted"/>
<keyword evidence="3" id="KW-0804">Transcription</keyword>
<dbReference type="InterPro" id="IPR046335">
    <property type="entry name" value="LacI/GalR-like_sensor"/>
</dbReference>
<dbReference type="GO" id="GO:0003700">
    <property type="term" value="F:DNA-binding transcription factor activity"/>
    <property type="evidence" value="ECO:0007669"/>
    <property type="project" value="TreeGrafter"/>
</dbReference>
<dbReference type="InterPro" id="IPR036390">
    <property type="entry name" value="WH_DNA-bd_sf"/>
</dbReference>
<reference evidence="5 6" key="1">
    <citation type="submission" date="2020-04" db="EMBL/GenBank/DDBJ databases">
        <authorList>
            <person name="Hitch T.C.A."/>
            <person name="Wylensek D."/>
            <person name="Clavel T."/>
        </authorList>
    </citation>
    <scope>NUCLEOTIDE SEQUENCE [LARGE SCALE GENOMIC DNA]</scope>
    <source>
        <strain evidence="5 6">COR2-253-APC-1A</strain>
    </source>
</reference>
<dbReference type="AlphaFoldDB" id="A0A848AWG9"/>
<sequence>MPKSIAHQVTALYEILQHEFALLPTGRQLPAYRALLKKYGCSRQTLSRTLQLLIENGVIYSEERSGIFASGKFTSDLYRILFIRVDWCCEHADRFSEAIRREISKRRNFHYIELRYPPQNCDSFLEQIDKSSADLLILWPEELSFTSLQRLSSLQLPLILFDSGIMLPNAAILDIQEELAGMMAAKYLVNRGHRRIALAITEPKGLTCRKKINGFMDYLYLAGIVPHVIDIELSGGEASQSASYEFFTYWLQRNRVDFSACFVLSDYTALGVIRAFQDTGYQVPKDISIIGCQGEMAGERSQPTLTTIIFDAEKVATVLATGIDEVFAGGTFGIRRIPPILVERNSVISLPLVKASPPSG</sequence>